<dbReference type="InterPro" id="IPR001810">
    <property type="entry name" value="F-box_dom"/>
</dbReference>
<gene>
    <name evidence="2" type="primary">RvY_14480-1</name>
    <name evidence="2" type="synonym">RvY_14480.1</name>
    <name evidence="2" type="ORF">RvY_14480</name>
</gene>
<name>A0A1D1VYT9_RAMVA</name>
<dbReference type="SUPFAM" id="SSF81383">
    <property type="entry name" value="F-box domain"/>
    <property type="match status" value="1"/>
</dbReference>
<proteinExistence type="predicted"/>
<evidence type="ECO:0000313" key="3">
    <source>
        <dbReference type="Proteomes" id="UP000186922"/>
    </source>
</evidence>
<evidence type="ECO:0000259" key="1">
    <source>
        <dbReference type="PROSITE" id="PS50181"/>
    </source>
</evidence>
<dbReference type="AlphaFoldDB" id="A0A1D1VYT9"/>
<evidence type="ECO:0000313" key="2">
    <source>
        <dbReference type="EMBL" id="GAV04164.1"/>
    </source>
</evidence>
<dbReference type="Proteomes" id="UP000186922">
    <property type="component" value="Unassembled WGS sequence"/>
</dbReference>
<feature type="domain" description="F-box" evidence="1">
    <location>
        <begin position="17"/>
        <end position="65"/>
    </location>
</feature>
<sequence length="349" mass="40719">MRVNTEMDGYLANAQRTFELGDLPDELMLEIFIELEIHHQHRLRRVSKEWMEELSSIRLQKVVRMDIFVPVSAFDTDYKFTTFSDLKSNVIAVRRPPSESGVRYTAHYQQLSKAVTPRTKVLQLNWIEPTENYNLSQSMASWYVIWSFVVLQRDVRPNGVNLTHILLDNMTAFEGLHNLSNLFQRRDDAEAMRRHPRSNPLPPKPVSAIAFRRCRFELIGLFVSFFRNPFAYQDCDFKLLPEDCSSWVRIPLRVLRPDTSARELEENLLQDLEHLVGDFDPSIVGTLTAKSNSLPEDAKLRWKKELKRNGTHYSSSKIDDIDLETVEWKNLRPSSLLFFLSFKNIIVSV</sequence>
<comment type="caution">
    <text evidence="2">The sequence shown here is derived from an EMBL/GenBank/DDBJ whole genome shotgun (WGS) entry which is preliminary data.</text>
</comment>
<dbReference type="InterPro" id="IPR036047">
    <property type="entry name" value="F-box-like_dom_sf"/>
</dbReference>
<reference evidence="2 3" key="1">
    <citation type="journal article" date="2016" name="Nat. Commun.">
        <title>Extremotolerant tardigrade genome and improved radiotolerance of human cultured cells by tardigrade-unique protein.</title>
        <authorList>
            <person name="Hashimoto T."/>
            <person name="Horikawa D.D."/>
            <person name="Saito Y."/>
            <person name="Kuwahara H."/>
            <person name="Kozuka-Hata H."/>
            <person name="Shin-I T."/>
            <person name="Minakuchi Y."/>
            <person name="Ohishi K."/>
            <person name="Motoyama A."/>
            <person name="Aizu T."/>
            <person name="Enomoto A."/>
            <person name="Kondo K."/>
            <person name="Tanaka S."/>
            <person name="Hara Y."/>
            <person name="Koshikawa S."/>
            <person name="Sagara H."/>
            <person name="Miura T."/>
            <person name="Yokobori S."/>
            <person name="Miyagawa K."/>
            <person name="Suzuki Y."/>
            <person name="Kubo T."/>
            <person name="Oyama M."/>
            <person name="Kohara Y."/>
            <person name="Fujiyama A."/>
            <person name="Arakawa K."/>
            <person name="Katayama T."/>
            <person name="Toyoda A."/>
            <person name="Kunieda T."/>
        </authorList>
    </citation>
    <scope>NUCLEOTIDE SEQUENCE [LARGE SCALE GENOMIC DNA]</scope>
    <source>
        <strain evidence="2 3">YOKOZUNA-1</strain>
    </source>
</reference>
<organism evidence="2 3">
    <name type="scientific">Ramazzottius varieornatus</name>
    <name type="common">Water bear</name>
    <name type="synonym">Tardigrade</name>
    <dbReference type="NCBI Taxonomy" id="947166"/>
    <lineage>
        <taxon>Eukaryota</taxon>
        <taxon>Metazoa</taxon>
        <taxon>Ecdysozoa</taxon>
        <taxon>Tardigrada</taxon>
        <taxon>Eutardigrada</taxon>
        <taxon>Parachela</taxon>
        <taxon>Hypsibioidea</taxon>
        <taxon>Ramazzottiidae</taxon>
        <taxon>Ramazzottius</taxon>
    </lineage>
</organism>
<dbReference type="Pfam" id="PF00646">
    <property type="entry name" value="F-box"/>
    <property type="match status" value="1"/>
</dbReference>
<dbReference type="PROSITE" id="PS50181">
    <property type="entry name" value="FBOX"/>
    <property type="match status" value="1"/>
</dbReference>
<keyword evidence="3" id="KW-1185">Reference proteome</keyword>
<accession>A0A1D1VYT9</accession>
<dbReference type="EMBL" id="BDGG01000010">
    <property type="protein sequence ID" value="GAV04164.1"/>
    <property type="molecule type" value="Genomic_DNA"/>
</dbReference>
<protein>
    <recommendedName>
        <fullName evidence="1">F-box domain-containing protein</fullName>
    </recommendedName>
</protein>